<keyword evidence="2" id="KW-0732">Signal</keyword>
<dbReference type="Proteomes" id="UP000693970">
    <property type="component" value="Unassembled WGS sequence"/>
</dbReference>
<organism evidence="3 4">
    <name type="scientific">Nitzschia inconspicua</name>
    <dbReference type="NCBI Taxonomy" id="303405"/>
    <lineage>
        <taxon>Eukaryota</taxon>
        <taxon>Sar</taxon>
        <taxon>Stramenopiles</taxon>
        <taxon>Ochrophyta</taxon>
        <taxon>Bacillariophyta</taxon>
        <taxon>Bacillariophyceae</taxon>
        <taxon>Bacillariophycidae</taxon>
        <taxon>Bacillariales</taxon>
        <taxon>Bacillariaceae</taxon>
        <taxon>Nitzschia</taxon>
    </lineage>
</organism>
<evidence type="ECO:0000313" key="3">
    <source>
        <dbReference type="EMBL" id="KAG7370716.1"/>
    </source>
</evidence>
<sequence length="257" mass="29704">MALIVTILLLLSSRLCPFQFLLYGGSTGVGVSAFQSNIMVYHINLVPTVFNRKTRIKFATRDAIDSNKSSEEDDFNNGGNIEQNMVTSITSSQAVTLTEELLSMQAQAAKLREEAKSLQLALQQEKRDKIQRETEKVDRWIEELLIESKVNENTELLKTVDQVLERLMEDRYSAEQVNRIFKRLCEIRTQESRSNCSPLMSLLVDASCKLDCMERENNPNKRWNHKVERLLQKKLFARDWNIELDEDDEDSGNPWKL</sequence>
<proteinExistence type="predicted"/>
<dbReference type="OrthoDB" id="45761at2759"/>
<evidence type="ECO:0000313" key="4">
    <source>
        <dbReference type="Proteomes" id="UP000693970"/>
    </source>
</evidence>
<reference evidence="3" key="1">
    <citation type="journal article" date="2021" name="Sci. Rep.">
        <title>Diploid genomic architecture of Nitzschia inconspicua, an elite biomass production diatom.</title>
        <authorList>
            <person name="Oliver A."/>
            <person name="Podell S."/>
            <person name="Pinowska A."/>
            <person name="Traller J.C."/>
            <person name="Smith S.R."/>
            <person name="McClure R."/>
            <person name="Beliaev A."/>
            <person name="Bohutskyi P."/>
            <person name="Hill E.A."/>
            <person name="Rabines A."/>
            <person name="Zheng H."/>
            <person name="Allen L.Z."/>
            <person name="Kuo A."/>
            <person name="Grigoriev I.V."/>
            <person name="Allen A.E."/>
            <person name="Hazlebeck D."/>
            <person name="Allen E.E."/>
        </authorList>
    </citation>
    <scope>NUCLEOTIDE SEQUENCE</scope>
    <source>
        <strain evidence="3">Hildebrandi</strain>
    </source>
</reference>
<keyword evidence="4" id="KW-1185">Reference proteome</keyword>
<comment type="caution">
    <text evidence="3">The sequence shown here is derived from an EMBL/GenBank/DDBJ whole genome shotgun (WGS) entry which is preliminary data.</text>
</comment>
<feature type="signal peptide" evidence="2">
    <location>
        <begin position="1"/>
        <end position="17"/>
    </location>
</feature>
<protein>
    <submittedName>
        <fullName evidence="3">Uncharacterized protein</fullName>
    </submittedName>
</protein>
<dbReference type="AlphaFoldDB" id="A0A9K3M0Q6"/>
<dbReference type="EMBL" id="JAGRRH010000004">
    <property type="protein sequence ID" value="KAG7370716.1"/>
    <property type="molecule type" value="Genomic_DNA"/>
</dbReference>
<feature type="chain" id="PRO_5039928613" evidence="2">
    <location>
        <begin position="18"/>
        <end position="257"/>
    </location>
</feature>
<keyword evidence="1" id="KW-0175">Coiled coil</keyword>
<gene>
    <name evidence="3" type="ORF">IV203_019286</name>
</gene>
<accession>A0A9K3M0Q6</accession>
<evidence type="ECO:0000256" key="2">
    <source>
        <dbReference type="SAM" id="SignalP"/>
    </source>
</evidence>
<feature type="coiled-coil region" evidence="1">
    <location>
        <begin position="94"/>
        <end position="143"/>
    </location>
</feature>
<reference evidence="3" key="2">
    <citation type="submission" date="2021-04" db="EMBL/GenBank/DDBJ databases">
        <authorList>
            <person name="Podell S."/>
        </authorList>
    </citation>
    <scope>NUCLEOTIDE SEQUENCE</scope>
    <source>
        <strain evidence="3">Hildebrandi</strain>
    </source>
</reference>
<evidence type="ECO:0000256" key="1">
    <source>
        <dbReference type="SAM" id="Coils"/>
    </source>
</evidence>
<name>A0A9K3M0Q6_9STRA</name>